<dbReference type="EMBL" id="BJML01000008">
    <property type="protein sequence ID" value="GEB46502.1"/>
    <property type="molecule type" value="Genomic_DNA"/>
</dbReference>
<dbReference type="Proteomes" id="UP000319525">
    <property type="component" value="Unassembled WGS sequence"/>
</dbReference>
<reference evidence="1 2" key="1">
    <citation type="submission" date="2019-06" db="EMBL/GenBank/DDBJ databases">
        <title>Whole genome shotgun sequence of Microbacterium testaceum NBRC 12675.</title>
        <authorList>
            <person name="Hosoyama A."/>
            <person name="Uohara A."/>
            <person name="Ohji S."/>
            <person name="Ichikawa N."/>
        </authorList>
    </citation>
    <scope>NUCLEOTIDE SEQUENCE [LARGE SCALE GENOMIC DNA]</scope>
    <source>
        <strain evidence="1 2">NBRC 12675</strain>
    </source>
</reference>
<evidence type="ECO:0000313" key="2">
    <source>
        <dbReference type="Proteomes" id="UP000319525"/>
    </source>
</evidence>
<proteinExistence type="predicted"/>
<gene>
    <name evidence="1" type="ORF">MTE01_24470</name>
</gene>
<sequence>MHRRDDRVPRRVRWTAVLVAALVLGPGTLAAHAVWSDRHPVTTGVTSTGSLGATASWAGSWSAWQPLVPGRSSDTAALRVSATGSGDTLRWRVNATASVSTSLAPYVSTQVFVGACGTGTPLPAGGFAPAGGYALGASVDLCLRVTLDASAPSTTQATALTPQITVTVDQATS</sequence>
<name>A0A4Y3QN03_MICTE</name>
<organism evidence="1 2">
    <name type="scientific">Microbacterium testaceum</name>
    <name type="common">Aureobacterium testaceum</name>
    <name type="synonym">Brevibacterium testaceum</name>
    <dbReference type="NCBI Taxonomy" id="2033"/>
    <lineage>
        <taxon>Bacteria</taxon>
        <taxon>Bacillati</taxon>
        <taxon>Actinomycetota</taxon>
        <taxon>Actinomycetes</taxon>
        <taxon>Micrococcales</taxon>
        <taxon>Microbacteriaceae</taxon>
        <taxon>Microbacterium</taxon>
    </lineage>
</organism>
<dbReference type="RefSeq" id="WP_141377768.1">
    <property type="nucleotide sequence ID" value="NZ_BJML01000008.1"/>
</dbReference>
<evidence type="ECO:0000313" key="1">
    <source>
        <dbReference type="EMBL" id="GEB46502.1"/>
    </source>
</evidence>
<dbReference type="OrthoDB" id="5073981at2"/>
<dbReference type="AlphaFoldDB" id="A0A4Y3QN03"/>
<comment type="caution">
    <text evidence="1">The sequence shown here is derived from an EMBL/GenBank/DDBJ whole genome shotgun (WGS) entry which is preliminary data.</text>
</comment>
<accession>A0A4Y3QN03</accession>
<dbReference type="GeneID" id="57145133"/>
<protein>
    <submittedName>
        <fullName evidence="1">Uncharacterized protein</fullName>
    </submittedName>
</protein>